<dbReference type="Gene3D" id="3.40.50.12500">
    <property type="match status" value="1"/>
</dbReference>
<dbReference type="InterPro" id="IPR001920">
    <property type="entry name" value="Asp/Glu_race"/>
</dbReference>
<dbReference type="AlphaFoldDB" id="A0A7C5YYG6"/>
<organism evidence="2">
    <name type="scientific">Ignisphaera aggregans</name>
    <dbReference type="NCBI Taxonomy" id="334771"/>
    <lineage>
        <taxon>Archaea</taxon>
        <taxon>Thermoproteota</taxon>
        <taxon>Thermoprotei</taxon>
        <taxon>Desulfurococcales</taxon>
        <taxon>Desulfurococcaceae</taxon>
        <taxon>Ignisphaera</taxon>
    </lineage>
</organism>
<evidence type="ECO:0000256" key="1">
    <source>
        <dbReference type="ARBA" id="ARBA00038414"/>
    </source>
</evidence>
<comment type="similarity">
    <text evidence="1">Belongs to the HyuE racemase family.</text>
</comment>
<gene>
    <name evidence="2" type="ORF">ENL47_02170</name>
</gene>
<protein>
    <submittedName>
        <fullName evidence="2">Hydantoin racemase</fullName>
    </submittedName>
</protein>
<comment type="caution">
    <text evidence="2">The sequence shown here is derived from an EMBL/GenBank/DDBJ whole genome shotgun (WGS) entry which is preliminary data.</text>
</comment>
<evidence type="ECO:0000313" key="2">
    <source>
        <dbReference type="EMBL" id="HHR95638.1"/>
    </source>
</evidence>
<dbReference type="EMBL" id="DRUB01000035">
    <property type="protein sequence ID" value="HHR95638.1"/>
    <property type="molecule type" value="Genomic_DNA"/>
</dbReference>
<name>A0A7C5YYG6_9CREN</name>
<dbReference type="PANTHER" id="PTHR28047:SF5">
    <property type="entry name" value="PROTEIN DCG1"/>
    <property type="match status" value="1"/>
</dbReference>
<dbReference type="SUPFAM" id="SSF53681">
    <property type="entry name" value="Aspartate/glutamate racemase"/>
    <property type="match status" value="1"/>
</dbReference>
<dbReference type="GO" id="GO:0047661">
    <property type="term" value="F:amino-acid racemase activity"/>
    <property type="evidence" value="ECO:0007669"/>
    <property type="project" value="InterPro"/>
</dbReference>
<reference evidence="2" key="1">
    <citation type="journal article" date="2020" name="mSystems">
        <title>Genome- and Community-Level Interaction Insights into Carbon Utilization and Element Cycling Functions of Hydrothermarchaeota in Hydrothermal Sediment.</title>
        <authorList>
            <person name="Zhou Z."/>
            <person name="Liu Y."/>
            <person name="Xu W."/>
            <person name="Pan J."/>
            <person name="Luo Z.H."/>
            <person name="Li M."/>
        </authorList>
    </citation>
    <scope>NUCLEOTIDE SEQUENCE [LARGE SCALE GENOMIC DNA]</scope>
    <source>
        <strain evidence="2">SpSt-1</strain>
    </source>
</reference>
<proteinExistence type="inferred from homology"/>
<dbReference type="InterPro" id="IPR052186">
    <property type="entry name" value="Hydantoin_racemase-like"/>
</dbReference>
<accession>A0A7C5YYG6</accession>
<dbReference type="PANTHER" id="PTHR28047">
    <property type="entry name" value="PROTEIN DCG1"/>
    <property type="match status" value="1"/>
</dbReference>
<dbReference type="Pfam" id="PF01177">
    <property type="entry name" value="Asp_Glu_race"/>
    <property type="match status" value="1"/>
</dbReference>
<sequence>MRILVVNPVGHSKWDEQDRKLYKSFASPETEIDVVSLPRGPPSIESPKSHAETIPLVVDRVLELYRSYDAVIVNCFLDPAVDLLRGMVKKPVIGPCESSLAIASILSRRIAIVTVGGEALWMIEDRVSQLGYRDYITSVKGIELSVLQLDEDVEKTKSVVIKAARESIDNGAEVIVLGCTGLAGLAKIVEDSVNRPVIDPAGAALKMAEAMVKLNLYSPRAKGGIY</sequence>
<dbReference type="InterPro" id="IPR015942">
    <property type="entry name" value="Asp/Glu/hydantoin_racemase"/>
</dbReference>
<dbReference type="InterPro" id="IPR053714">
    <property type="entry name" value="Iso_Racemase_Enz_sf"/>
</dbReference>